<evidence type="ECO:0000259" key="12">
    <source>
        <dbReference type="Pfam" id="PF04561"/>
    </source>
</evidence>
<dbReference type="InterPro" id="IPR007120">
    <property type="entry name" value="DNA-dir_RNAP_su2_dom"/>
</dbReference>
<keyword evidence="1 6" id="KW-0240">DNA-directed RNA polymerase</keyword>
<name>A0A7V5J1F6_UNCKA</name>
<evidence type="ECO:0000256" key="3">
    <source>
        <dbReference type="ARBA" id="ARBA00022695"/>
    </source>
</evidence>
<evidence type="ECO:0000256" key="8">
    <source>
        <dbReference type="RuleBase" id="RU363031"/>
    </source>
</evidence>
<feature type="region of interest" description="Disordered" evidence="9">
    <location>
        <begin position="1053"/>
        <end position="1087"/>
    </location>
</feature>
<dbReference type="Pfam" id="PF04561">
    <property type="entry name" value="RNA_pol_Rpb2_2"/>
    <property type="match status" value="1"/>
</dbReference>
<dbReference type="Pfam" id="PF00562">
    <property type="entry name" value="RNA_pol_Rpb2_6"/>
    <property type="match status" value="1"/>
</dbReference>
<evidence type="ECO:0000256" key="7">
    <source>
        <dbReference type="RuleBase" id="RU000434"/>
    </source>
</evidence>
<evidence type="ECO:0000259" key="13">
    <source>
        <dbReference type="Pfam" id="PF04563"/>
    </source>
</evidence>
<feature type="domain" description="RNA polymerase Rpb2" evidence="11">
    <location>
        <begin position="978"/>
        <end position="1049"/>
    </location>
</feature>
<dbReference type="GO" id="GO:0003677">
    <property type="term" value="F:DNA binding"/>
    <property type="evidence" value="ECO:0007669"/>
    <property type="project" value="UniProtKB-UniRule"/>
</dbReference>
<dbReference type="GO" id="GO:0000428">
    <property type="term" value="C:DNA-directed RNA polymerase complex"/>
    <property type="evidence" value="ECO:0007669"/>
    <property type="project" value="UniProtKB-KW"/>
</dbReference>
<comment type="similarity">
    <text evidence="6 7">Belongs to the RNA polymerase beta chain family.</text>
</comment>
<feature type="domain" description="RNA polymerase Rpb2" evidence="14">
    <location>
        <begin position="382"/>
        <end position="448"/>
    </location>
</feature>
<dbReference type="Pfam" id="PF04563">
    <property type="entry name" value="RNA_pol_Rpb2_1"/>
    <property type="match status" value="1"/>
</dbReference>
<dbReference type="SUPFAM" id="SSF64484">
    <property type="entry name" value="beta and beta-prime subunits of DNA dependent RNA-polymerase"/>
    <property type="match status" value="1"/>
</dbReference>
<reference evidence="16" key="1">
    <citation type="journal article" date="2020" name="mSystems">
        <title>Genome- and Community-Level Interaction Insights into Carbon Utilization and Element Cycling Functions of Hydrothermarchaeota in Hydrothermal Sediment.</title>
        <authorList>
            <person name="Zhou Z."/>
            <person name="Liu Y."/>
            <person name="Xu W."/>
            <person name="Pan J."/>
            <person name="Luo Z.H."/>
            <person name="Li M."/>
        </authorList>
    </citation>
    <scope>NUCLEOTIDE SEQUENCE [LARGE SCALE GENOMIC DNA]</scope>
    <source>
        <strain evidence="16">HyVt-517</strain>
    </source>
</reference>
<dbReference type="PANTHER" id="PTHR20856">
    <property type="entry name" value="DNA-DIRECTED RNA POLYMERASE I SUBUNIT 2"/>
    <property type="match status" value="1"/>
</dbReference>
<dbReference type="FunFam" id="3.90.1800.10:FF:000001">
    <property type="entry name" value="DNA-directed RNA polymerase subunit beta"/>
    <property type="match status" value="1"/>
</dbReference>
<protein>
    <recommendedName>
        <fullName evidence="6 8">DNA-directed RNA polymerase subunit beta</fullName>
        <shortName evidence="6">RNAP subunit beta</shortName>
        <ecNumber evidence="6 8">2.7.7.6</ecNumber>
    </recommendedName>
    <alternativeName>
        <fullName evidence="6">RNA polymerase subunit beta</fullName>
    </alternativeName>
    <alternativeName>
        <fullName evidence="6">Transcriptase subunit beta</fullName>
    </alternativeName>
</protein>
<dbReference type="AlphaFoldDB" id="A0A7V5J1F6"/>
<feature type="domain" description="RNA polymerase beta subunit protrusion" evidence="13">
    <location>
        <begin position="17"/>
        <end position="348"/>
    </location>
</feature>
<keyword evidence="3 6" id="KW-0548">Nucleotidyltransferase</keyword>
<dbReference type="NCBIfam" id="NF001616">
    <property type="entry name" value="PRK00405.1"/>
    <property type="match status" value="1"/>
</dbReference>
<dbReference type="CDD" id="cd00653">
    <property type="entry name" value="RNA_pol_B_RPB2"/>
    <property type="match status" value="1"/>
</dbReference>
<dbReference type="Gene3D" id="2.30.150.10">
    <property type="entry name" value="DNA-directed RNA polymerase, beta subunit, external 1 domain"/>
    <property type="match status" value="1"/>
</dbReference>
<dbReference type="InterPro" id="IPR037034">
    <property type="entry name" value="RNA_pol_Rpb2_2_sf"/>
</dbReference>
<dbReference type="InterPro" id="IPR019462">
    <property type="entry name" value="DNA-dir_RNA_pol_bsu_external_1"/>
</dbReference>
<evidence type="ECO:0000256" key="2">
    <source>
        <dbReference type="ARBA" id="ARBA00022679"/>
    </source>
</evidence>
<dbReference type="EC" id="2.7.7.6" evidence="6 8"/>
<evidence type="ECO:0000256" key="1">
    <source>
        <dbReference type="ARBA" id="ARBA00022478"/>
    </source>
</evidence>
<proteinExistence type="inferred from homology"/>
<keyword evidence="4 6" id="KW-0804">Transcription</keyword>
<feature type="domain" description="DNA-directed RNA polymerase subunit 2 hybrid-binding" evidence="10">
    <location>
        <begin position="592"/>
        <end position="976"/>
    </location>
</feature>
<keyword evidence="2 6" id="KW-0808">Transferase</keyword>
<feature type="domain" description="DNA-directed RNA polymerase beta subunit external 1" evidence="15">
    <location>
        <begin position="459"/>
        <end position="529"/>
    </location>
</feature>
<dbReference type="Gene3D" id="3.90.1100.10">
    <property type="match status" value="1"/>
</dbReference>
<evidence type="ECO:0000256" key="6">
    <source>
        <dbReference type="HAMAP-Rule" id="MF_01321"/>
    </source>
</evidence>
<organism evidence="16">
    <name type="scientific">candidate division WWE3 bacterium</name>
    <dbReference type="NCBI Taxonomy" id="2053526"/>
    <lineage>
        <taxon>Bacteria</taxon>
        <taxon>Katanobacteria</taxon>
    </lineage>
</organism>
<dbReference type="InterPro" id="IPR007644">
    <property type="entry name" value="RNA_pol_bsu_protrusion"/>
</dbReference>
<comment type="catalytic activity">
    <reaction evidence="5 6 8">
        <text>RNA(n) + a ribonucleoside 5'-triphosphate = RNA(n+1) + diphosphate</text>
        <dbReference type="Rhea" id="RHEA:21248"/>
        <dbReference type="Rhea" id="RHEA-COMP:14527"/>
        <dbReference type="Rhea" id="RHEA-COMP:17342"/>
        <dbReference type="ChEBI" id="CHEBI:33019"/>
        <dbReference type="ChEBI" id="CHEBI:61557"/>
        <dbReference type="ChEBI" id="CHEBI:140395"/>
        <dbReference type="EC" id="2.7.7.6"/>
    </reaction>
</comment>
<accession>A0A7V5J1F6</accession>
<dbReference type="InterPro" id="IPR010243">
    <property type="entry name" value="RNA_pol_bsu_bac"/>
</dbReference>
<dbReference type="InterPro" id="IPR037033">
    <property type="entry name" value="DNA-dir_RNAP_su2_hyb_sf"/>
</dbReference>
<dbReference type="Gene3D" id="2.40.50.150">
    <property type="match status" value="1"/>
</dbReference>
<dbReference type="Gene3D" id="3.90.1110.10">
    <property type="entry name" value="RNA polymerase Rpb2, domain 2"/>
    <property type="match status" value="1"/>
</dbReference>
<evidence type="ECO:0000256" key="4">
    <source>
        <dbReference type="ARBA" id="ARBA00023163"/>
    </source>
</evidence>
<sequence>MHKSLTKTNLSFPLPDLTAIQKDSYKWFFTEGLQEILDEINPIIDTTGRDWVMTFGNLRLEKPKLSHTEAREKGVTYNAGWYLTLTLQKKGSKQKKVSEQYMGEIPLMTPSGSFIINGVEKVVVSQLTRSYGILFLEEDTNPQTGKPLASVKILPKYGAWIEITTNKSGVISVKIDKKRKIPLTTLLRIFGYETDDQIRKAFESVDVGDVSFIEETLAKDPSKDYNSALLEIYKKLRPGEMVLLDNAKKLIETLFFEKKRYNLGKVGRFKLNLSLNLDQKSNNSPVLTKEDITQIVRKLIQLNNGIGSFDQVDDFSNRRVKAVGELLQQQVRIGFIQMERNIKERMSLSPRNKLPEISSLVSTRPVSARVQSFFASSQLTQYPQQYNALTSLNTQRRLSVLGPGGLTRERASYSVRDIQYTQYGRVDPLHTPEGQSVGLISYLSLYARLNEYGFIETPYRKLKKDKNGKVKVTNEVVYMAAYEEKDYYITDASINIDEKGYILDKKIPLRRGDEFKLGDVSEAEFIDVSTNQILGLMSGLIPFVGNNDPVRVSVTCQQIMQAVPLVKSQYPYVGTGLEEKAAEDAGSTIKSDVDGTINYVDATKVIVKDKKGKKYEYKLPIYRQSNSNEPIHFRPKVDLNQKVKQGDLLAEALDSDRGKIALGANLKVAYMIWDGYNYEDSIIISERVVKEDLLTSITIDKHTVTVQETKLGPQEVTADIPNVPERHLRHLDERGIVTIGARVNSGDILVGMVQPKGEVELSAEERLLRAIFGEKAKDVRDVSLRVPHGKEGVVIAVKEFDRTEKEELPTGVLKEITVYIASVKKVGIGDKLSNRSANKGVISKIVPVEDMPFTEDGEPIDIIISATSVIGRMNIGQLLETSLGWVAEKTGNTFEVPSFTKIPEGTLEKLLKEAGLPISGKTKLIDGRTGKPYDMPVLVGNQYILKLHHMSEEKMHARSTGPYSLITQQPLGGKAQFGGQRLGEMEVWALEAYGAAHTLQEMLTIKSDDVIGRNRAYSAILKDEPIPEPTLPESFKLLVRELNGLLLKLVPIKKKPKNSEEAEEAKEAPEKEEEKEPSNQVSTEKEE</sequence>
<dbReference type="Pfam" id="PF04565">
    <property type="entry name" value="RNA_pol_Rpb2_3"/>
    <property type="match status" value="1"/>
</dbReference>
<evidence type="ECO:0000259" key="14">
    <source>
        <dbReference type="Pfam" id="PF04565"/>
    </source>
</evidence>
<dbReference type="InterPro" id="IPR042107">
    <property type="entry name" value="DNA-dir_RNA_pol_bsu_ext_1_sf"/>
</dbReference>
<dbReference type="Gene3D" id="2.40.50.100">
    <property type="match status" value="1"/>
</dbReference>
<dbReference type="PROSITE" id="PS01166">
    <property type="entry name" value="RNA_POL_BETA"/>
    <property type="match status" value="1"/>
</dbReference>
<dbReference type="InterPro" id="IPR014724">
    <property type="entry name" value="RNA_pol_RPB2_OB-fold"/>
</dbReference>
<comment type="subunit">
    <text evidence="6 8">The RNAP catalytic core consists of 2 alpha, 1 beta, 1 beta' and 1 omega subunit. When a sigma factor is associated with the core the holoenzyme is formed, which can initiate transcription.</text>
</comment>
<evidence type="ECO:0000313" key="16">
    <source>
        <dbReference type="EMBL" id="HHH14260.1"/>
    </source>
</evidence>
<dbReference type="GO" id="GO:0003899">
    <property type="term" value="F:DNA-directed RNA polymerase activity"/>
    <property type="evidence" value="ECO:0007669"/>
    <property type="project" value="UniProtKB-UniRule"/>
</dbReference>
<dbReference type="Proteomes" id="UP000886106">
    <property type="component" value="Unassembled WGS sequence"/>
</dbReference>
<feature type="domain" description="RNA polymerase Rpb2" evidence="12">
    <location>
        <begin position="156"/>
        <end position="321"/>
    </location>
</feature>
<dbReference type="InterPro" id="IPR007641">
    <property type="entry name" value="RNA_pol_Rpb2_7"/>
</dbReference>
<dbReference type="InterPro" id="IPR007121">
    <property type="entry name" value="RNA_pol_bsu_CS"/>
</dbReference>
<dbReference type="InterPro" id="IPR015712">
    <property type="entry name" value="DNA-dir_RNA_pol_su2"/>
</dbReference>
<dbReference type="Pfam" id="PF10385">
    <property type="entry name" value="RNA_pol_Rpb2_45"/>
    <property type="match status" value="1"/>
</dbReference>
<feature type="compositionally biased region" description="Basic and acidic residues" evidence="9">
    <location>
        <begin position="1057"/>
        <end position="1077"/>
    </location>
</feature>
<gene>
    <name evidence="6" type="primary">rpoB</name>
    <name evidence="16" type="ORF">ENJ78_00955</name>
</gene>
<evidence type="ECO:0000256" key="9">
    <source>
        <dbReference type="SAM" id="MobiDB-lite"/>
    </source>
</evidence>
<dbReference type="InterPro" id="IPR007642">
    <property type="entry name" value="RNA_pol_Rpb2_2"/>
</dbReference>
<evidence type="ECO:0000256" key="5">
    <source>
        <dbReference type="ARBA" id="ARBA00048552"/>
    </source>
</evidence>
<comment type="function">
    <text evidence="6 8">DNA-dependent RNA polymerase catalyzes the transcription of DNA into RNA using the four ribonucleoside triphosphates as substrates.</text>
</comment>
<dbReference type="EMBL" id="DRNS01000070">
    <property type="protein sequence ID" value="HHH14260.1"/>
    <property type="molecule type" value="Genomic_DNA"/>
</dbReference>
<comment type="caution">
    <text evidence="16">The sequence shown here is derived from an EMBL/GenBank/DDBJ whole genome shotgun (WGS) entry which is preliminary data.</text>
</comment>
<dbReference type="Gene3D" id="3.90.1800.10">
    <property type="entry name" value="RNA polymerase alpha subunit dimerisation domain"/>
    <property type="match status" value="1"/>
</dbReference>
<dbReference type="InterPro" id="IPR007645">
    <property type="entry name" value="RNA_pol_Rpb2_3"/>
</dbReference>
<dbReference type="HAMAP" id="MF_01321">
    <property type="entry name" value="RNApol_bact_RpoB"/>
    <property type="match status" value="1"/>
</dbReference>
<dbReference type="Gene3D" id="2.40.270.10">
    <property type="entry name" value="DNA-directed RNA polymerase, subunit 2, domain 6"/>
    <property type="match status" value="2"/>
</dbReference>
<dbReference type="Pfam" id="PF04560">
    <property type="entry name" value="RNA_pol_Rpb2_7"/>
    <property type="match status" value="1"/>
</dbReference>
<evidence type="ECO:0000259" key="10">
    <source>
        <dbReference type="Pfam" id="PF00562"/>
    </source>
</evidence>
<dbReference type="GO" id="GO:0032549">
    <property type="term" value="F:ribonucleoside binding"/>
    <property type="evidence" value="ECO:0007669"/>
    <property type="project" value="InterPro"/>
</dbReference>
<evidence type="ECO:0000259" key="11">
    <source>
        <dbReference type="Pfam" id="PF04560"/>
    </source>
</evidence>
<dbReference type="GO" id="GO:0006351">
    <property type="term" value="P:DNA-templated transcription"/>
    <property type="evidence" value="ECO:0007669"/>
    <property type="project" value="UniProtKB-UniRule"/>
</dbReference>
<evidence type="ECO:0000259" key="15">
    <source>
        <dbReference type="Pfam" id="PF10385"/>
    </source>
</evidence>